<protein>
    <submittedName>
        <fullName evidence="2">Uncharacterized protein</fullName>
    </submittedName>
</protein>
<feature type="region of interest" description="Disordered" evidence="1">
    <location>
        <begin position="39"/>
        <end position="97"/>
    </location>
</feature>
<dbReference type="Proteomes" id="UP001066276">
    <property type="component" value="Chromosome 4_1"/>
</dbReference>
<feature type="region of interest" description="Disordered" evidence="1">
    <location>
        <begin position="126"/>
        <end position="208"/>
    </location>
</feature>
<comment type="caution">
    <text evidence="2">The sequence shown here is derived from an EMBL/GenBank/DDBJ whole genome shotgun (WGS) entry which is preliminary data.</text>
</comment>
<evidence type="ECO:0000313" key="2">
    <source>
        <dbReference type="EMBL" id="KAJ1171244.1"/>
    </source>
</evidence>
<evidence type="ECO:0000313" key="3">
    <source>
        <dbReference type="Proteomes" id="UP001066276"/>
    </source>
</evidence>
<sequence length="252" mass="27446">MENLRANLELAKEEIIKAAREAATMCSKYWILKQIIGSGPERDSDRASGTAQDSEEPPNKSKKRQRNTSRGVKKGDKRDAGNLPETGTPGPRKKAKVHNGELTSMIAQECLKSMLPLLFAKTGGGCETKGPGDTKSREDPAPIDSRGKGSQATRAEETQEQGPSPDRGEEEAAPTSAAALPTQAWGEGPDKNEHRLRSPSADCQAPEAYKRGTLGRPYMVARAPGLASLIPLAVKEWIWRREFIDIFTLLEI</sequence>
<organism evidence="2 3">
    <name type="scientific">Pleurodeles waltl</name>
    <name type="common">Iberian ribbed newt</name>
    <dbReference type="NCBI Taxonomy" id="8319"/>
    <lineage>
        <taxon>Eukaryota</taxon>
        <taxon>Metazoa</taxon>
        <taxon>Chordata</taxon>
        <taxon>Craniata</taxon>
        <taxon>Vertebrata</taxon>
        <taxon>Euteleostomi</taxon>
        <taxon>Amphibia</taxon>
        <taxon>Batrachia</taxon>
        <taxon>Caudata</taxon>
        <taxon>Salamandroidea</taxon>
        <taxon>Salamandridae</taxon>
        <taxon>Pleurodelinae</taxon>
        <taxon>Pleurodeles</taxon>
    </lineage>
</organism>
<dbReference type="EMBL" id="JANPWB010000007">
    <property type="protein sequence ID" value="KAJ1171244.1"/>
    <property type="molecule type" value="Genomic_DNA"/>
</dbReference>
<accession>A0AAV7T415</accession>
<name>A0AAV7T415_PLEWA</name>
<proteinExistence type="predicted"/>
<reference evidence="2" key="1">
    <citation type="journal article" date="2022" name="bioRxiv">
        <title>Sequencing and chromosome-scale assembly of the giantPleurodeles waltlgenome.</title>
        <authorList>
            <person name="Brown T."/>
            <person name="Elewa A."/>
            <person name="Iarovenko S."/>
            <person name="Subramanian E."/>
            <person name="Araus A.J."/>
            <person name="Petzold A."/>
            <person name="Susuki M."/>
            <person name="Suzuki K.-i.T."/>
            <person name="Hayashi T."/>
            <person name="Toyoda A."/>
            <person name="Oliveira C."/>
            <person name="Osipova E."/>
            <person name="Leigh N.D."/>
            <person name="Simon A."/>
            <person name="Yun M.H."/>
        </authorList>
    </citation>
    <scope>NUCLEOTIDE SEQUENCE</scope>
    <source>
        <strain evidence="2">20211129_DDA</strain>
        <tissue evidence="2">Liver</tissue>
    </source>
</reference>
<dbReference type="AlphaFoldDB" id="A0AAV7T415"/>
<gene>
    <name evidence="2" type="ORF">NDU88_003114</name>
</gene>
<keyword evidence="3" id="KW-1185">Reference proteome</keyword>
<feature type="compositionally biased region" description="Basic and acidic residues" evidence="1">
    <location>
        <begin position="130"/>
        <end position="140"/>
    </location>
</feature>
<evidence type="ECO:0000256" key="1">
    <source>
        <dbReference type="SAM" id="MobiDB-lite"/>
    </source>
</evidence>